<dbReference type="CDD" id="cd00075">
    <property type="entry name" value="HATPase"/>
    <property type="match status" value="1"/>
</dbReference>
<accession>A0A1I2LZ73</accession>
<dbReference type="SMART" id="SM00304">
    <property type="entry name" value="HAMP"/>
    <property type="match status" value="1"/>
</dbReference>
<dbReference type="CDD" id="cd00082">
    <property type="entry name" value="HisKA"/>
    <property type="match status" value="1"/>
</dbReference>
<dbReference type="PANTHER" id="PTHR45436">
    <property type="entry name" value="SENSOR HISTIDINE KINASE YKOH"/>
    <property type="match status" value="1"/>
</dbReference>
<dbReference type="Pfam" id="PF00672">
    <property type="entry name" value="HAMP"/>
    <property type="match status" value="1"/>
</dbReference>
<dbReference type="GO" id="GO:0000155">
    <property type="term" value="F:phosphorelay sensor kinase activity"/>
    <property type="evidence" value="ECO:0007669"/>
    <property type="project" value="InterPro"/>
</dbReference>
<evidence type="ECO:0000256" key="11">
    <source>
        <dbReference type="ARBA" id="ARBA00023136"/>
    </source>
</evidence>
<dbReference type="FunFam" id="3.30.565.10:FF:000006">
    <property type="entry name" value="Sensor histidine kinase WalK"/>
    <property type="match status" value="1"/>
</dbReference>
<evidence type="ECO:0000256" key="6">
    <source>
        <dbReference type="ARBA" id="ARBA00022679"/>
    </source>
</evidence>
<name>A0A1I2LZ73_9ACTN</name>
<comment type="subcellular location">
    <subcellularLocation>
        <location evidence="3">Cell membrane</location>
    </subcellularLocation>
</comment>
<dbReference type="InterPro" id="IPR005467">
    <property type="entry name" value="His_kinase_dom"/>
</dbReference>
<dbReference type="InterPro" id="IPR036890">
    <property type="entry name" value="HATPase_C_sf"/>
</dbReference>
<dbReference type="EMBL" id="FOOI01000002">
    <property type="protein sequence ID" value="SFF83858.1"/>
    <property type="molecule type" value="Genomic_DNA"/>
</dbReference>
<keyword evidence="9 13" id="KW-1133">Transmembrane helix</keyword>
<evidence type="ECO:0000256" key="3">
    <source>
        <dbReference type="ARBA" id="ARBA00004236"/>
    </source>
</evidence>
<dbReference type="Pfam" id="PF02518">
    <property type="entry name" value="HATPase_c"/>
    <property type="match status" value="1"/>
</dbReference>
<dbReference type="EC" id="2.7.13.3" evidence="4"/>
<evidence type="ECO:0000259" key="14">
    <source>
        <dbReference type="PROSITE" id="PS50109"/>
    </source>
</evidence>
<dbReference type="SMART" id="SM00388">
    <property type="entry name" value="HisKA"/>
    <property type="match status" value="1"/>
</dbReference>
<gene>
    <name evidence="16" type="ORF">SAMN05421678_102351</name>
</gene>
<reference evidence="16 17" key="1">
    <citation type="submission" date="2016-10" db="EMBL/GenBank/DDBJ databases">
        <authorList>
            <person name="de Groot N.N."/>
        </authorList>
    </citation>
    <scope>NUCLEOTIDE SEQUENCE [LARGE SCALE GENOMIC DNA]</scope>
    <source>
        <strain evidence="16 17">CPCC 202808</strain>
    </source>
</reference>
<dbReference type="Gene3D" id="1.10.287.130">
    <property type="match status" value="1"/>
</dbReference>
<evidence type="ECO:0000259" key="15">
    <source>
        <dbReference type="PROSITE" id="PS50885"/>
    </source>
</evidence>
<sequence>MVAAVSGVKRALTPNGWTLRTRLVAALTAVSLLVCAVVATVTLLALHTSLTGQLDDQLAAAASRTATAERPPGDAPHRPSDLPAGLRFLGAPGMGVGTLGARLVDGTVTDAGVLDSSGDLLQPSFAARSALTRLPADGQPHTLDLAGVGSYRLIAARTPDGDVLVTGLSLEPVNRTVVQVAGVVAGVAALGLLAAFLAGATIVRRSLRPLNRVAATATRVAQLPLHQGEVALSERVPAIDTDPRTEVGRVGAALNQLLGHVADALVARHRSETRVRQFVADASHELRTPLAAIRGYAEVTRRGHEQVPGDVAYAIGRVESEAARMTTLVDDLLLLARLDAGRPLAQDEVDLSCLLVDAVNDARVAGPDHRWELRLPAEAVVVTGDQHRLHQVLANLLTNARTHTPPGTRVTVSLARTGRRVRIGVCDEGPGIPAELLPVVFERFARGDTSRSRAAGSTGLGLAIVSAVTEAHHGQVRVDSAPGRTEFTLELPVRQPRPLEPHSPLTAVR</sequence>
<dbReference type="PROSITE" id="PS50885">
    <property type="entry name" value="HAMP"/>
    <property type="match status" value="1"/>
</dbReference>
<dbReference type="Gene3D" id="3.30.565.10">
    <property type="entry name" value="Histidine kinase-like ATPase, C-terminal domain"/>
    <property type="match status" value="1"/>
</dbReference>
<dbReference type="AlphaFoldDB" id="A0A1I2LZ73"/>
<dbReference type="InterPro" id="IPR050428">
    <property type="entry name" value="TCS_sensor_his_kinase"/>
</dbReference>
<dbReference type="SMART" id="SM00387">
    <property type="entry name" value="HATPase_c"/>
    <property type="match status" value="1"/>
</dbReference>
<dbReference type="PANTHER" id="PTHR45436:SF5">
    <property type="entry name" value="SENSOR HISTIDINE KINASE TRCS"/>
    <property type="match status" value="1"/>
</dbReference>
<feature type="compositionally biased region" description="Basic and acidic residues" evidence="12">
    <location>
        <begin position="71"/>
        <end position="80"/>
    </location>
</feature>
<feature type="region of interest" description="Disordered" evidence="12">
    <location>
        <begin position="62"/>
        <end position="83"/>
    </location>
</feature>
<dbReference type="InterPro" id="IPR003660">
    <property type="entry name" value="HAMP_dom"/>
</dbReference>
<comment type="catalytic activity">
    <reaction evidence="1">
        <text>ATP + protein L-histidine = ADP + protein N-phospho-L-histidine.</text>
        <dbReference type="EC" id="2.7.13.3"/>
    </reaction>
</comment>
<keyword evidence="10" id="KW-0902">Two-component regulatory system</keyword>
<feature type="transmembrane region" description="Helical" evidence="13">
    <location>
        <begin position="23"/>
        <end position="46"/>
    </location>
</feature>
<keyword evidence="5" id="KW-0597">Phosphoprotein</keyword>
<evidence type="ECO:0000256" key="5">
    <source>
        <dbReference type="ARBA" id="ARBA00022553"/>
    </source>
</evidence>
<dbReference type="InterPro" id="IPR003661">
    <property type="entry name" value="HisK_dim/P_dom"/>
</dbReference>
<evidence type="ECO:0000313" key="16">
    <source>
        <dbReference type="EMBL" id="SFF83858.1"/>
    </source>
</evidence>
<dbReference type="GO" id="GO:0005886">
    <property type="term" value="C:plasma membrane"/>
    <property type="evidence" value="ECO:0007669"/>
    <property type="project" value="UniProtKB-SubCell"/>
</dbReference>
<evidence type="ECO:0000313" key="17">
    <source>
        <dbReference type="Proteomes" id="UP000199052"/>
    </source>
</evidence>
<feature type="domain" description="Histidine kinase" evidence="14">
    <location>
        <begin position="281"/>
        <end position="495"/>
    </location>
</feature>
<feature type="domain" description="HAMP" evidence="15">
    <location>
        <begin position="204"/>
        <end position="266"/>
    </location>
</feature>
<evidence type="ECO:0000256" key="1">
    <source>
        <dbReference type="ARBA" id="ARBA00000085"/>
    </source>
</evidence>
<proteinExistence type="predicted"/>
<comment type="cofactor">
    <cofactor evidence="2">
        <name>a divalent metal cation</name>
        <dbReference type="ChEBI" id="CHEBI:60240"/>
    </cofactor>
</comment>
<dbReference type="SUPFAM" id="SSF47384">
    <property type="entry name" value="Homodimeric domain of signal transducing histidine kinase"/>
    <property type="match status" value="1"/>
</dbReference>
<evidence type="ECO:0000256" key="4">
    <source>
        <dbReference type="ARBA" id="ARBA00012438"/>
    </source>
</evidence>
<dbReference type="STRING" id="504797.SAMN05421678_102351"/>
<evidence type="ECO:0000256" key="8">
    <source>
        <dbReference type="ARBA" id="ARBA00022777"/>
    </source>
</evidence>
<dbReference type="InterPro" id="IPR004358">
    <property type="entry name" value="Sig_transdc_His_kin-like_C"/>
</dbReference>
<evidence type="ECO:0000256" key="2">
    <source>
        <dbReference type="ARBA" id="ARBA00001968"/>
    </source>
</evidence>
<evidence type="ECO:0000256" key="10">
    <source>
        <dbReference type="ARBA" id="ARBA00023012"/>
    </source>
</evidence>
<evidence type="ECO:0000256" key="12">
    <source>
        <dbReference type="SAM" id="MobiDB-lite"/>
    </source>
</evidence>
<dbReference type="Proteomes" id="UP000199052">
    <property type="component" value="Unassembled WGS sequence"/>
</dbReference>
<keyword evidence="6" id="KW-0808">Transferase</keyword>
<dbReference type="GO" id="GO:0005509">
    <property type="term" value="F:calcium ion binding"/>
    <property type="evidence" value="ECO:0007669"/>
    <property type="project" value="UniProtKB-ARBA"/>
</dbReference>
<organism evidence="16 17">
    <name type="scientific">Actinopolymorpha cephalotaxi</name>
    <dbReference type="NCBI Taxonomy" id="504797"/>
    <lineage>
        <taxon>Bacteria</taxon>
        <taxon>Bacillati</taxon>
        <taxon>Actinomycetota</taxon>
        <taxon>Actinomycetes</taxon>
        <taxon>Propionibacteriales</taxon>
        <taxon>Actinopolymorphaceae</taxon>
        <taxon>Actinopolymorpha</taxon>
    </lineage>
</organism>
<dbReference type="PRINTS" id="PR00344">
    <property type="entry name" value="BCTRLSENSOR"/>
</dbReference>
<keyword evidence="11 13" id="KW-0472">Membrane</keyword>
<dbReference type="InterPro" id="IPR036097">
    <property type="entry name" value="HisK_dim/P_sf"/>
</dbReference>
<dbReference type="Pfam" id="PF00512">
    <property type="entry name" value="HisKA"/>
    <property type="match status" value="1"/>
</dbReference>
<feature type="transmembrane region" description="Helical" evidence="13">
    <location>
        <begin position="177"/>
        <end position="203"/>
    </location>
</feature>
<keyword evidence="8 16" id="KW-0418">Kinase</keyword>
<protein>
    <recommendedName>
        <fullName evidence="4">histidine kinase</fullName>
        <ecNumber evidence="4">2.7.13.3</ecNumber>
    </recommendedName>
</protein>
<evidence type="ECO:0000256" key="9">
    <source>
        <dbReference type="ARBA" id="ARBA00022989"/>
    </source>
</evidence>
<dbReference type="Gene3D" id="6.10.340.10">
    <property type="match status" value="1"/>
</dbReference>
<dbReference type="SUPFAM" id="SSF55874">
    <property type="entry name" value="ATPase domain of HSP90 chaperone/DNA topoisomerase II/histidine kinase"/>
    <property type="match status" value="1"/>
</dbReference>
<dbReference type="PROSITE" id="PS50109">
    <property type="entry name" value="HIS_KIN"/>
    <property type="match status" value="1"/>
</dbReference>
<evidence type="ECO:0000256" key="13">
    <source>
        <dbReference type="SAM" id="Phobius"/>
    </source>
</evidence>
<evidence type="ECO:0000256" key="7">
    <source>
        <dbReference type="ARBA" id="ARBA00022692"/>
    </source>
</evidence>
<dbReference type="InterPro" id="IPR003594">
    <property type="entry name" value="HATPase_dom"/>
</dbReference>
<keyword evidence="7 13" id="KW-0812">Transmembrane</keyword>
<dbReference type="FunFam" id="1.10.287.130:FF:000001">
    <property type="entry name" value="Two-component sensor histidine kinase"/>
    <property type="match status" value="1"/>
</dbReference>